<organism evidence="1 2">
    <name type="scientific">Taxus chinensis</name>
    <name type="common">Chinese yew</name>
    <name type="synonym">Taxus wallichiana var. chinensis</name>
    <dbReference type="NCBI Taxonomy" id="29808"/>
    <lineage>
        <taxon>Eukaryota</taxon>
        <taxon>Viridiplantae</taxon>
        <taxon>Streptophyta</taxon>
        <taxon>Embryophyta</taxon>
        <taxon>Tracheophyta</taxon>
        <taxon>Spermatophyta</taxon>
        <taxon>Pinopsida</taxon>
        <taxon>Pinidae</taxon>
        <taxon>Conifers II</taxon>
        <taxon>Cupressales</taxon>
        <taxon>Taxaceae</taxon>
        <taxon>Taxus</taxon>
    </lineage>
</organism>
<name>A0AA38FM55_TAXCH</name>
<evidence type="ECO:0000313" key="2">
    <source>
        <dbReference type="Proteomes" id="UP000824469"/>
    </source>
</evidence>
<dbReference type="EMBL" id="JAHRHJ020000008">
    <property type="protein sequence ID" value="KAH9306284.1"/>
    <property type="molecule type" value="Genomic_DNA"/>
</dbReference>
<reference evidence="1 2" key="1">
    <citation type="journal article" date="2021" name="Nat. Plants">
        <title>The Taxus genome provides insights into paclitaxel biosynthesis.</title>
        <authorList>
            <person name="Xiong X."/>
            <person name="Gou J."/>
            <person name="Liao Q."/>
            <person name="Li Y."/>
            <person name="Zhou Q."/>
            <person name="Bi G."/>
            <person name="Li C."/>
            <person name="Du R."/>
            <person name="Wang X."/>
            <person name="Sun T."/>
            <person name="Guo L."/>
            <person name="Liang H."/>
            <person name="Lu P."/>
            <person name="Wu Y."/>
            <person name="Zhang Z."/>
            <person name="Ro D.K."/>
            <person name="Shang Y."/>
            <person name="Huang S."/>
            <person name="Yan J."/>
        </authorList>
    </citation>
    <scope>NUCLEOTIDE SEQUENCE [LARGE SCALE GENOMIC DNA]</scope>
    <source>
        <strain evidence="1">Ta-2019</strain>
    </source>
</reference>
<feature type="non-terminal residue" evidence="1">
    <location>
        <position position="55"/>
    </location>
</feature>
<dbReference type="Proteomes" id="UP000824469">
    <property type="component" value="Unassembled WGS sequence"/>
</dbReference>
<proteinExistence type="predicted"/>
<comment type="caution">
    <text evidence="1">The sequence shown here is derived from an EMBL/GenBank/DDBJ whole genome shotgun (WGS) entry which is preliminary data.</text>
</comment>
<gene>
    <name evidence="1" type="ORF">KI387_010688</name>
</gene>
<dbReference type="AlphaFoldDB" id="A0AA38FM55"/>
<protein>
    <submittedName>
        <fullName evidence="1">Uncharacterized protein</fullName>
    </submittedName>
</protein>
<accession>A0AA38FM55</accession>
<keyword evidence="2" id="KW-1185">Reference proteome</keyword>
<evidence type="ECO:0000313" key="1">
    <source>
        <dbReference type="EMBL" id="KAH9306284.1"/>
    </source>
</evidence>
<feature type="non-terminal residue" evidence="1">
    <location>
        <position position="1"/>
    </location>
</feature>
<sequence>YWVGGCSVGGDLGGIAGEARLVRGFELWLWLSVVWWVEVGLGSSGWAAMEAIAVG</sequence>